<dbReference type="KEGG" id="hav:AT03_17925"/>
<dbReference type="PATRIC" id="fig|1453496.5.peg.3684"/>
<keyword evidence="2" id="KW-1185">Reference proteome</keyword>
<gene>
    <name evidence="1" type="ORF">AT03_17925</name>
</gene>
<dbReference type="RefSeq" id="WP_025800310.1">
    <property type="nucleotide sequence ID" value="NZ_CP009706.1"/>
</dbReference>
<sequence>MLKINSLREALTRSNQWCKANPEAFSVFIESGHVETSGDTADFVYSYTLCLFVMNFAGDLDDFTLPLMAWLWQEQPQLLLNPGKNKDIKFTTAINNDDTADLFFELPISERVIVTRNDDGTLKAEHKAEPRPRLTPEWSGIIEDVTWSNPI</sequence>
<organism evidence="1 2">
    <name type="scientific">Hafnia alvei FB1</name>
    <dbReference type="NCBI Taxonomy" id="1453496"/>
    <lineage>
        <taxon>Bacteria</taxon>
        <taxon>Pseudomonadati</taxon>
        <taxon>Pseudomonadota</taxon>
        <taxon>Gammaproteobacteria</taxon>
        <taxon>Enterobacterales</taxon>
        <taxon>Hafniaceae</taxon>
        <taxon>Hafnia</taxon>
    </lineage>
</organism>
<proteinExistence type="predicted"/>
<dbReference type="HOGENOM" id="CLU_122706_1_0_6"/>
<accession>A0A097R5T3</accession>
<name>A0A097R5T3_HAFAL</name>
<evidence type="ECO:0000313" key="2">
    <source>
        <dbReference type="Proteomes" id="UP000029986"/>
    </source>
</evidence>
<dbReference type="OrthoDB" id="8564199at2"/>
<reference evidence="1 2" key="1">
    <citation type="journal article" date="2014" name="Gut Pathog.">
        <title>Gene clusters of Hafnia alvei strain FB1 important in survival and pathogenesis: a draft genome perspective.</title>
        <authorList>
            <person name="Tan J.Y."/>
            <person name="Yin W.F."/>
            <person name="Chan K.G."/>
        </authorList>
    </citation>
    <scope>NUCLEOTIDE SEQUENCE [LARGE SCALE GENOMIC DNA]</scope>
    <source>
        <strain evidence="1 2">FB1</strain>
    </source>
</reference>
<dbReference type="AlphaFoldDB" id="A0A097R5T3"/>
<dbReference type="InterPro" id="IPR009678">
    <property type="entry name" value="Phage_tail_completion_R"/>
</dbReference>
<dbReference type="Proteomes" id="UP000029986">
    <property type="component" value="Chromosome"/>
</dbReference>
<dbReference type="Pfam" id="PF06891">
    <property type="entry name" value="P2_Phage_GpR"/>
    <property type="match status" value="1"/>
</dbReference>
<evidence type="ECO:0000313" key="1">
    <source>
        <dbReference type="EMBL" id="AIU74088.1"/>
    </source>
</evidence>
<dbReference type="EMBL" id="CP009706">
    <property type="protein sequence ID" value="AIU74088.1"/>
    <property type="molecule type" value="Genomic_DNA"/>
</dbReference>
<dbReference type="eggNOG" id="ENOG5032FCQ">
    <property type="taxonomic scope" value="Bacteria"/>
</dbReference>
<protein>
    <submittedName>
        <fullName evidence="1">Tail protein</fullName>
    </submittedName>
</protein>